<keyword evidence="5" id="KW-0653">Protein transport</keyword>
<proteinExistence type="inferred from homology"/>
<evidence type="ECO:0000256" key="2">
    <source>
        <dbReference type="ARBA" id="ARBA00006653"/>
    </source>
</evidence>
<keyword evidence="7" id="KW-0472">Membrane</keyword>
<dbReference type="InterPro" id="IPR033370">
    <property type="entry name" value="COG1"/>
</dbReference>
<evidence type="ECO:0000256" key="8">
    <source>
        <dbReference type="SAM" id="MobiDB-lite"/>
    </source>
</evidence>
<keyword evidence="6" id="KW-0333">Golgi apparatus</keyword>
<dbReference type="GO" id="GO:0017119">
    <property type="term" value="C:Golgi transport complex"/>
    <property type="evidence" value="ECO:0007669"/>
    <property type="project" value="InterPro"/>
</dbReference>
<dbReference type="AlphaFoldDB" id="A0A6V7NIH1"/>
<dbReference type="GO" id="GO:0000139">
    <property type="term" value="C:Golgi membrane"/>
    <property type="evidence" value="ECO:0007669"/>
    <property type="project" value="UniProtKB-SubCell"/>
</dbReference>
<name>A0A6V7NIH1_ANACO</name>
<gene>
    <name evidence="9" type="ORF">CB5_LOCUS1538</name>
</gene>
<accession>A0A6V7NIH1</accession>
<feature type="region of interest" description="Disordered" evidence="8">
    <location>
        <begin position="52"/>
        <end position="83"/>
    </location>
</feature>
<protein>
    <recommendedName>
        <fullName evidence="3">Conserved oligomeric Golgi complex subunit 1</fullName>
    </recommendedName>
</protein>
<keyword evidence="4" id="KW-0813">Transport</keyword>
<evidence type="ECO:0000256" key="6">
    <source>
        <dbReference type="ARBA" id="ARBA00023034"/>
    </source>
</evidence>
<dbReference type="PANTHER" id="PTHR31658">
    <property type="entry name" value="CONSERVED OLIGOMERIC GOLGI COMPLEX SUBUNIT 1"/>
    <property type="match status" value="1"/>
</dbReference>
<comment type="similarity">
    <text evidence="2">Belongs to the COG1 family.</text>
</comment>
<evidence type="ECO:0000313" key="9">
    <source>
        <dbReference type="EMBL" id="CAD1818327.1"/>
    </source>
</evidence>
<feature type="compositionally biased region" description="Gly residues" evidence="8">
    <location>
        <begin position="60"/>
        <end position="75"/>
    </location>
</feature>
<dbReference type="GO" id="GO:0006891">
    <property type="term" value="P:intra-Golgi vesicle-mediated transport"/>
    <property type="evidence" value="ECO:0007669"/>
    <property type="project" value="InterPro"/>
</dbReference>
<evidence type="ECO:0000256" key="3">
    <source>
        <dbReference type="ARBA" id="ARBA00020978"/>
    </source>
</evidence>
<evidence type="ECO:0000256" key="4">
    <source>
        <dbReference type="ARBA" id="ARBA00022448"/>
    </source>
</evidence>
<reference evidence="9" key="1">
    <citation type="submission" date="2020-07" db="EMBL/GenBank/DDBJ databases">
        <authorList>
            <person name="Lin J."/>
        </authorList>
    </citation>
    <scope>NUCLEOTIDE SEQUENCE</scope>
</reference>
<evidence type="ECO:0000256" key="5">
    <source>
        <dbReference type="ARBA" id="ARBA00022927"/>
    </source>
</evidence>
<evidence type="ECO:0000256" key="1">
    <source>
        <dbReference type="ARBA" id="ARBA00004395"/>
    </source>
</evidence>
<dbReference type="EMBL" id="LR862139">
    <property type="protein sequence ID" value="CAD1818327.1"/>
    <property type="molecule type" value="Genomic_DNA"/>
</dbReference>
<dbReference type="Pfam" id="PF08700">
    <property type="entry name" value="VPS51_Exo84_N"/>
    <property type="match status" value="1"/>
</dbReference>
<comment type="subcellular location">
    <subcellularLocation>
        <location evidence="1">Golgi apparatus membrane</location>
        <topology evidence="1">Peripheral membrane protein</topology>
    </subcellularLocation>
</comment>
<dbReference type="GO" id="GO:0015031">
    <property type="term" value="P:protein transport"/>
    <property type="evidence" value="ECO:0007669"/>
    <property type="project" value="UniProtKB-KW"/>
</dbReference>
<dbReference type="PANTHER" id="PTHR31658:SF0">
    <property type="entry name" value="CONSERVED OLIGOMERIC GOLGI COMPLEX SUBUNIT 1"/>
    <property type="match status" value="1"/>
</dbReference>
<sequence length="166" mass="18469">MPLRADVAQLVHAIIFPVHGLSPFRFQSPFSLSLPRRSLGFELGFRRRHRHFRDEIPSPEGGGGAADTGGGGGGTRDAESLFRTKPIPEIRAVEASVRREIQEKKEELRQLVGRSYRDLIDSADSILLMKSSCESISSNLAAIDAALASSMRRSRRGRCRRSRRAR</sequence>
<evidence type="ECO:0000256" key="7">
    <source>
        <dbReference type="ARBA" id="ARBA00023136"/>
    </source>
</evidence>
<organism evidence="9">
    <name type="scientific">Ananas comosus var. bracteatus</name>
    <name type="common">red pineapple</name>
    <dbReference type="NCBI Taxonomy" id="296719"/>
    <lineage>
        <taxon>Eukaryota</taxon>
        <taxon>Viridiplantae</taxon>
        <taxon>Streptophyta</taxon>
        <taxon>Embryophyta</taxon>
        <taxon>Tracheophyta</taxon>
        <taxon>Spermatophyta</taxon>
        <taxon>Magnoliopsida</taxon>
        <taxon>Liliopsida</taxon>
        <taxon>Poales</taxon>
        <taxon>Bromeliaceae</taxon>
        <taxon>Bromelioideae</taxon>
        <taxon>Ananas</taxon>
    </lineage>
</organism>